<dbReference type="SUPFAM" id="SSF50486">
    <property type="entry name" value="FMT C-terminal domain-like"/>
    <property type="match status" value="1"/>
</dbReference>
<dbReference type="Gene3D" id="3.10.300.10">
    <property type="entry name" value="Methylpurine-DNA glycosylase (MPG)"/>
    <property type="match status" value="1"/>
</dbReference>
<reference evidence="5" key="1">
    <citation type="submission" date="2018-05" db="EMBL/GenBank/DDBJ databases">
        <authorList>
            <person name="Lanie J.A."/>
            <person name="Ng W.-L."/>
            <person name="Kazmierczak K.M."/>
            <person name="Andrzejewski T.M."/>
            <person name="Davidsen T.M."/>
            <person name="Wayne K.J."/>
            <person name="Tettelin H."/>
            <person name="Glass J.I."/>
            <person name="Rusch D."/>
            <person name="Podicherti R."/>
            <person name="Tsui H.-C.T."/>
            <person name="Winkler M.E."/>
        </authorList>
    </citation>
    <scope>NUCLEOTIDE SEQUENCE</scope>
</reference>
<comment type="similarity">
    <text evidence="1">Belongs to the DNA glycosylase MPG family.</text>
</comment>
<feature type="non-terminal residue" evidence="5">
    <location>
        <position position="75"/>
    </location>
</feature>
<dbReference type="GO" id="GO:0006284">
    <property type="term" value="P:base-excision repair"/>
    <property type="evidence" value="ECO:0007669"/>
    <property type="project" value="InterPro"/>
</dbReference>
<dbReference type="InterPro" id="IPR011034">
    <property type="entry name" value="Formyl_transferase-like_C_sf"/>
</dbReference>
<protein>
    <recommendedName>
        <fullName evidence="6">3-methyladenine DNA glycosylase</fullName>
    </recommendedName>
</protein>
<feature type="non-terminal residue" evidence="5">
    <location>
        <position position="1"/>
    </location>
</feature>
<dbReference type="PANTHER" id="PTHR10429">
    <property type="entry name" value="DNA-3-METHYLADENINE GLYCOSYLASE"/>
    <property type="match status" value="1"/>
</dbReference>
<evidence type="ECO:0000313" key="5">
    <source>
        <dbReference type="EMBL" id="SVA38767.1"/>
    </source>
</evidence>
<evidence type="ECO:0000256" key="3">
    <source>
        <dbReference type="ARBA" id="ARBA00022801"/>
    </source>
</evidence>
<dbReference type="GO" id="GO:0003905">
    <property type="term" value="F:alkylbase DNA N-glycosylase activity"/>
    <property type="evidence" value="ECO:0007669"/>
    <property type="project" value="InterPro"/>
</dbReference>
<evidence type="ECO:0008006" key="6">
    <source>
        <dbReference type="Google" id="ProtNLM"/>
    </source>
</evidence>
<dbReference type="AlphaFoldDB" id="A0A381VGI4"/>
<dbReference type="PANTHER" id="PTHR10429:SF0">
    <property type="entry name" value="DNA-3-METHYLADENINE GLYCOSYLASE"/>
    <property type="match status" value="1"/>
</dbReference>
<keyword evidence="4" id="KW-0234">DNA repair</keyword>
<accession>A0A381VGI4</accession>
<proteinExistence type="inferred from homology"/>
<evidence type="ECO:0000256" key="1">
    <source>
        <dbReference type="ARBA" id="ARBA00009232"/>
    </source>
</evidence>
<dbReference type="GO" id="GO:0003677">
    <property type="term" value="F:DNA binding"/>
    <property type="evidence" value="ECO:0007669"/>
    <property type="project" value="InterPro"/>
</dbReference>
<keyword evidence="3" id="KW-0378">Hydrolase</keyword>
<evidence type="ECO:0000256" key="2">
    <source>
        <dbReference type="ARBA" id="ARBA00022763"/>
    </source>
</evidence>
<organism evidence="5">
    <name type="scientific">marine metagenome</name>
    <dbReference type="NCBI Taxonomy" id="408172"/>
    <lineage>
        <taxon>unclassified sequences</taxon>
        <taxon>metagenomes</taxon>
        <taxon>ecological metagenomes</taxon>
    </lineage>
</organism>
<evidence type="ECO:0000256" key="4">
    <source>
        <dbReference type="ARBA" id="ARBA00023204"/>
    </source>
</evidence>
<dbReference type="InterPro" id="IPR003180">
    <property type="entry name" value="MPG"/>
</dbReference>
<name>A0A381VGI4_9ZZZZ</name>
<gene>
    <name evidence="5" type="ORF">METZ01_LOCUS91621</name>
</gene>
<dbReference type="Pfam" id="PF02245">
    <property type="entry name" value="Pur_DNA_glyco"/>
    <property type="match status" value="1"/>
</dbReference>
<dbReference type="InterPro" id="IPR036995">
    <property type="entry name" value="MPG_sf"/>
</dbReference>
<keyword evidence="2" id="KW-0227">DNA damage</keyword>
<sequence length="75" mass="8125">VDEKRTVGVIVEVEAYVGTEDPASHAASRIGRTRRNETMFGRSGIAYVYLSYGVHWCLNVVTGSVGEPSAILVRA</sequence>
<dbReference type="EMBL" id="UINC01008623">
    <property type="protein sequence ID" value="SVA38767.1"/>
    <property type="molecule type" value="Genomic_DNA"/>
</dbReference>